<dbReference type="EMBL" id="JAQIZZ010000002">
    <property type="protein sequence ID" value="KAJ5552088.1"/>
    <property type="molecule type" value="Genomic_DNA"/>
</dbReference>
<gene>
    <name evidence="2" type="ORF">N7494_001466</name>
    <name evidence="1" type="ORF">N7494_008415</name>
</gene>
<keyword evidence="3" id="KW-1185">Reference proteome</keyword>
<dbReference type="Proteomes" id="UP001220324">
    <property type="component" value="Unassembled WGS sequence"/>
</dbReference>
<protein>
    <submittedName>
        <fullName evidence="2">Uncharacterized protein</fullName>
    </submittedName>
</protein>
<dbReference type="AlphaFoldDB" id="A0AAD6GIZ2"/>
<evidence type="ECO:0000313" key="3">
    <source>
        <dbReference type="Proteomes" id="UP001220324"/>
    </source>
</evidence>
<proteinExistence type="predicted"/>
<reference evidence="2 3" key="1">
    <citation type="journal article" date="2023" name="IMA Fungus">
        <title>Comparative genomic study of the Penicillium genus elucidates a diverse pangenome and 15 lateral gene transfer events.</title>
        <authorList>
            <person name="Petersen C."/>
            <person name="Sorensen T."/>
            <person name="Nielsen M.R."/>
            <person name="Sondergaard T.E."/>
            <person name="Sorensen J.L."/>
            <person name="Fitzpatrick D.A."/>
            <person name="Frisvad J.C."/>
            <person name="Nielsen K.L."/>
        </authorList>
    </citation>
    <scope>NUCLEOTIDE SEQUENCE [LARGE SCALE GENOMIC DNA]</scope>
    <source>
        <strain evidence="2 3">IBT 35679</strain>
    </source>
</reference>
<sequence>MYYDKPIRNPLVAYARGTIPWYSSRVADTIKELYTIWQTFRREWRSEQVAYSCINCCLSPELCSQPCVVLRQPEGRGELWSCEPFVIHAILAVIVLNRVDPREPARLMLADRYSFDGVEYLEGGGWQPDDTADPDEIPPRHLLAVELGDWLMQEFDWEGHTVTKAVWFFVFYVINRTSVECSGEYDIPES</sequence>
<comment type="caution">
    <text evidence="2">The sequence shown here is derived from an EMBL/GenBank/DDBJ whole genome shotgun (WGS) entry which is preliminary data.</text>
</comment>
<accession>A0AAD6GIZ2</accession>
<evidence type="ECO:0000313" key="1">
    <source>
        <dbReference type="EMBL" id="KAJ5538936.1"/>
    </source>
</evidence>
<dbReference type="EMBL" id="JAQIZZ010000006">
    <property type="protein sequence ID" value="KAJ5538936.1"/>
    <property type="molecule type" value="Genomic_DNA"/>
</dbReference>
<organism evidence="2 3">
    <name type="scientific">Penicillium frequentans</name>
    <dbReference type="NCBI Taxonomy" id="3151616"/>
    <lineage>
        <taxon>Eukaryota</taxon>
        <taxon>Fungi</taxon>
        <taxon>Dikarya</taxon>
        <taxon>Ascomycota</taxon>
        <taxon>Pezizomycotina</taxon>
        <taxon>Eurotiomycetes</taxon>
        <taxon>Eurotiomycetidae</taxon>
        <taxon>Eurotiales</taxon>
        <taxon>Aspergillaceae</taxon>
        <taxon>Penicillium</taxon>
    </lineage>
</organism>
<evidence type="ECO:0000313" key="2">
    <source>
        <dbReference type="EMBL" id="KAJ5552088.1"/>
    </source>
</evidence>
<reference evidence="2" key="2">
    <citation type="submission" date="2023-01" db="EMBL/GenBank/DDBJ databases">
        <authorList>
            <person name="Petersen C."/>
        </authorList>
    </citation>
    <scope>NUCLEOTIDE SEQUENCE</scope>
    <source>
        <strain evidence="2">IBT 35679</strain>
    </source>
</reference>
<name>A0AAD6GIZ2_9EURO</name>